<dbReference type="PANTHER" id="PTHR15549">
    <property type="entry name" value="PAIRED IMMUNOGLOBULIN-LIKE TYPE 2 RECEPTOR"/>
    <property type="match status" value="1"/>
</dbReference>
<dbReference type="OMA" id="APEWESQ"/>
<evidence type="ECO:0000256" key="2">
    <source>
        <dbReference type="ARBA" id="ARBA00022692"/>
    </source>
</evidence>
<dbReference type="STRING" id="77044.A0A1W2TBB9"/>
<evidence type="ECO:0000256" key="7">
    <source>
        <dbReference type="SAM" id="SignalP"/>
    </source>
</evidence>
<comment type="subcellular location">
    <subcellularLocation>
        <location evidence="1">Membrane</location>
        <topology evidence="1">Single-pass membrane protein</topology>
    </subcellularLocation>
</comment>
<reference evidence="8" key="1">
    <citation type="submission" date="2016-03" db="EMBL/GenBank/DDBJ databases">
        <title>Draft genome sequence of Rosellinia necatrix.</title>
        <authorList>
            <person name="Kanematsu S."/>
        </authorList>
    </citation>
    <scope>NUCLEOTIDE SEQUENCE [LARGE SCALE GENOMIC DNA]</scope>
    <source>
        <strain evidence="8">W97</strain>
    </source>
</reference>
<dbReference type="GO" id="GO:0071944">
    <property type="term" value="C:cell periphery"/>
    <property type="evidence" value="ECO:0007669"/>
    <property type="project" value="UniProtKB-ARBA"/>
</dbReference>
<feature type="compositionally biased region" description="Basic residues" evidence="5">
    <location>
        <begin position="294"/>
        <end position="305"/>
    </location>
</feature>
<feature type="compositionally biased region" description="Gly residues" evidence="5">
    <location>
        <begin position="282"/>
        <end position="292"/>
    </location>
</feature>
<name>A0A1W2TBB9_ROSNE</name>
<evidence type="ECO:0000313" key="9">
    <source>
        <dbReference type="Proteomes" id="UP000054516"/>
    </source>
</evidence>
<dbReference type="EMBL" id="DF977453">
    <property type="protein sequence ID" value="GAP84936.1"/>
    <property type="molecule type" value="Genomic_DNA"/>
</dbReference>
<evidence type="ECO:0000256" key="5">
    <source>
        <dbReference type="SAM" id="MobiDB-lite"/>
    </source>
</evidence>
<feature type="compositionally biased region" description="Low complexity" evidence="5">
    <location>
        <begin position="219"/>
        <end position="241"/>
    </location>
</feature>
<keyword evidence="7" id="KW-0732">Signal</keyword>
<evidence type="ECO:0000256" key="3">
    <source>
        <dbReference type="ARBA" id="ARBA00022989"/>
    </source>
</evidence>
<feature type="region of interest" description="Disordered" evidence="5">
    <location>
        <begin position="333"/>
        <end position="429"/>
    </location>
</feature>
<keyword evidence="9" id="KW-1185">Reference proteome</keyword>
<evidence type="ECO:0000256" key="1">
    <source>
        <dbReference type="ARBA" id="ARBA00004167"/>
    </source>
</evidence>
<dbReference type="Proteomes" id="UP000054516">
    <property type="component" value="Unassembled WGS sequence"/>
</dbReference>
<evidence type="ECO:0000256" key="6">
    <source>
        <dbReference type="SAM" id="Phobius"/>
    </source>
</evidence>
<gene>
    <name evidence="8" type="ORF">SAMD00023353_0802610</name>
</gene>
<evidence type="ECO:0000313" key="8">
    <source>
        <dbReference type="EMBL" id="GAP84936.1"/>
    </source>
</evidence>
<sequence length="487" mass="50445">MRLNVATCGLLASFTSLSVAGPSKDMTQSGSGGNDDVEIKTPGELETLGVIMFADGPGAATFPIDFNENIKTFTVRLKSYEASQDMDNDKFISEISWPPQLLPGTILTCKTLYRMATLGGYANWFTGVGKTGLIVNGTAPEWESQSLYDKAVWLEARWQVSEGKTESSNGIIFAVASTANSTVAQKNVEQARKDMSQLSTTTSEATTMKSTPIITATSTTTAAATANSTPAASGPTPASRADQPGLSTGGKAGIAVGVTLVGLLAAGLLVWLLWFRRRRRGGAGAGGGGGGASAHHRRGLHRRHLPPGMSSYASDGDMHGIMADKEIPVRLGSASRQSAYGGARASTDHYAPYSDTSVAPPSPVPPHAHAHTHTHSHSHSHSHSHLREVTSSEAAVDVPASPGHVDPSQTRGGIGIGIGGGGTVSRPVSTPAPVIASRYAHLVEEGMTAEQVRQLEDEERQLDAAIENAGHRRNGGGGGGGGGGGET</sequence>
<feature type="transmembrane region" description="Helical" evidence="6">
    <location>
        <begin position="252"/>
        <end position="274"/>
    </location>
</feature>
<feature type="signal peptide" evidence="7">
    <location>
        <begin position="1"/>
        <end position="20"/>
    </location>
</feature>
<dbReference type="InterPro" id="IPR051694">
    <property type="entry name" value="Immunoregulatory_rcpt-like"/>
</dbReference>
<keyword evidence="4 6" id="KW-0472">Membrane</keyword>
<feature type="region of interest" description="Disordered" evidence="5">
    <location>
        <begin position="466"/>
        <end position="487"/>
    </location>
</feature>
<evidence type="ECO:0000256" key="4">
    <source>
        <dbReference type="ARBA" id="ARBA00023136"/>
    </source>
</evidence>
<feature type="region of interest" description="Disordered" evidence="5">
    <location>
        <begin position="194"/>
        <end position="213"/>
    </location>
</feature>
<dbReference type="AlphaFoldDB" id="A0A1W2TBB9"/>
<keyword evidence="2 6" id="KW-0812">Transmembrane</keyword>
<feature type="compositionally biased region" description="Gly residues" evidence="5">
    <location>
        <begin position="412"/>
        <end position="423"/>
    </location>
</feature>
<feature type="chain" id="PRO_5010697087" evidence="7">
    <location>
        <begin position="21"/>
        <end position="487"/>
    </location>
</feature>
<accession>A0A1W2TBB9</accession>
<feature type="compositionally biased region" description="Basic residues" evidence="5">
    <location>
        <begin position="368"/>
        <end position="384"/>
    </location>
</feature>
<feature type="region of interest" description="Disordered" evidence="5">
    <location>
        <begin position="219"/>
        <end position="245"/>
    </location>
</feature>
<dbReference type="GO" id="GO:0016020">
    <property type="term" value="C:membrane"/>
    <property type="evidence" value="ECO:0007669"/>
    <property type="project" value="UniProtKB-SubCell"/>
</dbReference>
<dbReference type="OrthoDB" id="5240751at2759"/>
<proteinExistence type="predicted"/>
<protein>
    <submittedName>
        <fullName evidence="8">Putative Kin of IRRE-like protein 3</fullName>
    </submittedName>
</protein>
<feature type="compositionally biased region" description="Low complexity" evidence="5">
    <location>
        <begin position="196"/>
        <end position="213"/>
    </location>
</feature>
<keyword evidence="3 6" id="KW-1133">Transmembrane helix</keyword>
<feature type="compositionally biased region" description="Gly residues" evidence="5">
    <location>
        <begin position="475"/>
        <end position="487"/>
    </location>
</feature>
<organism evidence="8">
    <name type="scientific">Rosellinia necatrix</name>
    <name type="common">White root-rot fungus</name>
    <dbReference type="NCBI Taxonomy" id="77044"/>
    <lineage>
        <taxon>Eukaryota</taxon>
        <taxon>Fungi</taxon>
        <taxon>Dikarya</taxon>
        <taxon>Ascomycota</taxon>
        <taxon>Pezizomycotina</taxon>
        <taxon>Sordariomycetes</taxon>
        <taxon>Xylariomycetidae</taxon>
        <taxon>Xylariales</taxon>
        <taxon>Xylariaceae</taxon>
        <taxon>Rosellinia</taxon>
    </lineage>
</organism>
<feature type="region of interest" description="Disordered" evidence="5">
    <location>
        <begin position="282"/>
        <end position="308"/>
    </location>
</feature>
<dbReference type="PANTHER" id="PTHR15549:SF26">
    <property type="entry name" value="AXIAL BUDDING PATTERN PROTEIN 2-RELATED"/>
    <property type="match status" value="1"/>
</dbReference>